<accession>A0AAD6LMM2</accession>
<name>A0AAD6LMM2_9ROSI</name>
<organism evidence="1 2">
    <name type="scientific">Populus alba x Populus x berolinensis</name>
    <dbReference type="NCBI Taxonomy" id="444605"/>
    <lineage>
        <taxon>Eukaryota</taxon>
        <taxon>Viridiplantae</taxon>
        <taxon>Streptophyta</taxon>
        <taxon>Embryophyta</taxon>
        <taxon>Tracheophyta</taxon>
        <taxon>Spermatophyta</taxon>
        <taxon>Magnoliopsida</taxon>
        <taxon>eudicotyledons</taxon>
        <taxon>Gunneridae</taxon>
        <taxon>Pentapetalae</taxon>
        <taxon>rosids</taxon>
        <taxon>fabids</taxon>
        <taxon>Malpighiales</taxon>
        <taxon>Salicaceae</taxon>
        <taxon>Saliceae</taxon>
        <taxon>Populus</taxon>
    </lineage>
</organism>
<gene>
    <name evidence="1" type="ORF">NC653_034353</name>
</gene>
<dbReference type="EMBL" id="JAQIZT010000015">
    <property type="protein sequence ID" value="KAJ6969775.1"/>
    <property type="molecule type" value="Genomic_DNA"/>
</dbReference>
<evidence type="ECO:0000313" key="2">
    <source>
        <dbReference type="Proteomes" id="UP001164929"/>
    </source>
</evidence>
<proteinExistence type="predicted"/>
<sequence>MGSSFPQPFLINGLLTCMKDCSSFKKFSHVAISVLEHFLKIKVL</sequence>
<dbReference type="Proteomes" id="UP001164929">
    <property type="component" value="Chromosome 15"/>
</dbReference>
<evidence type="ECO:0000313" key="1">
    <source>
        <dbReference type="EMBL" id="KAJ6969775.1"/>
    </source>
</evidence>
<protein>
    <submittedName>
        <fullName evidence="1">Uncharacterized protein</fullName>
    </submittedName>
</protein>
<dbReference type="AlphaFoldDB" id="A0AAD6LMM2"/>
<reference evidence="1" key="1">
    <citation type="journal article" date="2023" name="Mol. Ecol. Resour.">
        <title>Chromosome-level genome assembly of a triploid poplar Populus alba 'Berolinensis'.</title>
        <authorList>
            <person name="Chen S."/>
            <person name="Yu Y."/>
            <person name="Wang X."/>
            <person name="Wang S."/>
            <person name="Zhang T."/>
            <person name="Zhou Y."/>
            <person name="He R."/>
            <person name="Meng N."/>
            <person name="Wang Y."/>
            <person name="Liu W."/>
            <person name="Liu Z."/>
            <person name="Liu J."/>
            <person name="Guo Q."/>
            <person name="Huang H."/>
            <person name="Sederoff R.R."/>
            <person name="Wang G."/>
            <person name="Qu G."/>
            <person name="Chen S."/>
        </authorList>
    </citation>
    <scope>NUCLEOTIDE SEQUENCE</scope>
    <source>
        <strain evidence="1">SC-2020</strain>
    </source>
</reference>
<keyword evidence="2" id="KW-1185">Reference proteome</keyword>
<comment type="caution">
    <text evidence="1">The sequence shown here is derived from an EMBL/GenBank/DDBJ whole genome shotgun (WGS) entry which is preliminary data.</text>
</comment>